<gene>
    <name evidence="1" type="ORF">L210DRAFT_1059810</name>
</gene>
<dbReference type="InterPro" id="IPR053244">
    <property type="entry name" value="HDAC_HD_type_1"/>
</dbReference>
<organism evidence="1 2">
    <name type="scientific">Boletus edulis BED1</name>
    <dbReference type="NCBI Taxonomy" id="1328754"/>
    <lineage>
        <taxon>Eukaryota</taxon>
        <taxon>Fungi</taxon>
        <taxon>Dikarya</taxon>
        <taxon>Basidiomycota</taxon>
        <taxon>Agaricomycotina</taxon>
        <taxon>Agaricomycetes</taxon>
        <taxon>Agaricomycetidae</taxon>
        <taxon>Boletales</taxon>
        <taxon>Boletineae</taxon>
        <taxon>Boletaceae</taxon>
        <taxon>Boletoideae</taxon>
        <taxon>Boletus</taxon>
    </lineage>
</organism>
<name>A0AAD4G711_BOLED</name>
<evidence type="ECO:0000313" key="1">
    <source>
        <dbReference type="EMBL" id="KAF8423193.1"/>
    </source>
</evidence>
<evidence type="ECO:0008006" key="3">
    <source>
        <dbReference type="Google" id="ProtNLM"/>
    </source>
</evidence>
<dbReference type="PANTHER" id="PTHR47558">
    <property type="entry name" value="HISTONE DEACETYLASE HOS3"/>
    <property type="match status" value="1"/>
</dbReference>
<sequence length="147" mass="16702">MSRRHRKVPVGLYHQFTRETCNLADLYAHGRIVSVLEGGYGDRAMSDSDRWVDDTWWSEANLVKVQCFLEKASKPRKSTSARANMDDWLAHTVSLLSALGHIPASRRRPLGVRTWVLTRIRESMAHRERKKPVLDGVSLADGTVLYG</sequence>
<dbReference type="GO" id="GO:0004407">
    <property type="term" value="F:histone deacetylase activity"/>
    <property type="evidence" value="ECO:0007669"/>
    <property type="project" value="TreeGrafter"/>
</dbReference>
<dbReference type="Gene3D" id="3.40.800.20">
    <property type="entry name" value="Histone deacetylase domain"/>
    <property type="match status" value="1"/>
</dbReference>
<dbReference type="PANTHER" id="PTHR47558:SF1">
    <property type="entry name" value="HISTONE DEACETYLASE HOS3"/>
    <property type="match status" value="1"/>
</dbReference>
<dbReference type="AlphaFoldDB" id="A0AAD4G711"/>
<reference evidence="1" key="2">
    <citation type="journal article" date="2020" name="Nat. Commun.">
        <title>Large-scale genome sequencing of mycorrhizal fungi provides insights into the early evolution of symbiotic traits.</title>
        <authorList>
            <person name="Miyauchi S."/>
            <person name="Kiss E."/>
            <person name="Kuo A."/>
            <person name="Drula E."/>
            <person name="Kohler A."/>
            <person name="Sanchez-Garcia M."/>
            <person name="Morin E."/>
            <person name="Andreopoulos B."/>
            <person name="Barry K.W."/>
            <person name="Bonito G."/>
            <person name="Buee M."/>
            <person name="Carver A."/>
            <person name="Chen C."/>
            <person name="Cichocki N."/>
            <person name="Clum A."/>
            <person name="Culley D."/>
            <person name="Crous P.W."/>
            <person name="Fauchery L."/>
            <person name="Girlanda M."/>
            <person name="Hayes R.D."/>
            <person name="Keri Z."/>
            <person name="LaButti K."/>
            <person name="Lipzen A."/>
            <person name="Lombard V."/>
            <person name="Magnuson J."/>
            <person name="Maillard F."/>
            <person name="Murat C."/>
            <person name="Nolan M."/>
            <person name="Ohm R.A."/>
            <person name="Pangilinan J."/>
            <person name="Pereira M.F."/>
            <person name="Perotto S."/>
            <person name="Peter M."/>
            <person name="Pfister S."/>
            <person name="Riley R."/>
            <person name="Sitrit Y."/>
            <person name="Stielow J.B."/>
            <person name="Szollosi G."/>
            <person name="Zifcakova L."/>
            <person name="Stursova M."/>
            <person name="Spatafora J.W."/>
            <person name="Tedersoo L."/>
            <person name="Vaario L.M."/>
            <person name="Yamada A."/>
            <person name="Yan M."/>
            <person name="Wang P."/>
            <person name="Xu J."/>
            <person name="Bruns T."/>
            <person name="Baldrian P."/>
            <person name="Vilgalys R."/>
            <person name="Dunand C."/>
            <person name="Henrissat B."/>
            <person name="Grigoriev I.V."/>
            <person name="Hibbett D."/>
            <person name="Nagy L.G."/>
            <person name="Martin F.M."/>
        </authorList>
    </citation>
    <scope>NUCLEOTIDE SEQUENCE</scope>
    <source>
        <strain evidence="1">BED1</strain>
    </source>
</reference>
<dbReference type="Proteomes" id="UP001194468">
    <property type="component" value="Unassembled WGS sequence"/>
</dbReference>
<accession>A0AAD4G711</accession>
<evidence type="ECO:0000313" key="2">
    <source>
        <dbReference type="Proteomes" id="UP001194468"/>
    </source>
</evidence>
<reference evidence="1" key="1">
    <citation type="submission" date="2019-10" db="EMBL/GenBank/DDBJ databases">
        <authorList>
            <consortium name="DOE Joint Genome Institute"/>
            <person name="Kuo A."/>
            <person name="Miyauchi S."/>
            <person name="Kiss E."/>
            <person name="Drula E."/>
            <person name="Kohler A."/>
            <person name="Sanchez-Garcia M."/>
            <person name="Andreopoulos B."/>
            <person name="Barry K.W."/>
            <person name="Bonito G."/>
            <person name="Buee M."/>
            <person name="Carver A."/>
            <person name="Chen C."/>
            <person name="Cichocki N."/>
            <person name="Clum A."/>
            <person name="Culley D."/>
            <person name="Crous P.W."/>
            <person name="Fauchery L."/>
            <person name="Girlanda M."/>
            <person name="Hayes R."/>
            <person name="Keri Z."/>
            <person name="LaButti K."/>
            <person name="Lipzen A."/>
            <person name="Lombard V."/>
            <person name="Magnuson J."/>
            <person name="Maillard F."/>
            <person name="Morin E."/>
            <person name="Murat C."/>
            <person name="Nolan M."/>
            <person name="Ohm R."/>
            <person name="Pangilinan J."/>
            <person name="Pereira M."/>
            <person name="Perotto S."/>
            <person name="Peter M."/>
            <person name="Riley R."/>
            <person name="Sitrit Y."/>
            <person name="Stielow B."/>
            <person name="Szollosi G."/>
            <person name="Zifcakova L."/>
            <person name="Stursova M."/>
            <person name="Spatafora J.W."/>
            <person name="Tedersoo L."/>
            <person name="Vaario L.-M."/>
            <person name="Yamada A."/>
            <person name="Yan M."/>
            <person name="Wang P."/>
            <person name="Xu J."/>
            <person name="Bruns T."/>
            <person name="Baldrian P."/>
            <person name="Vilgalys R."/>
            <person name="Henrissat B."/>
            <person name="Grigoriev I.V."/>
            <person name="Hibbett D."/>
            <person name="Nagy L.G."/>
            <person name="Martin F.M."/>
        </authorList>
    </citation>
    <scope>NUCLEOTIDE SEQUENCE</scope>
    <source>
        <strain evidence="1">BED1</strain>
    </source>
</reference>
<dbReference type="InterPro" id="IPR037138">
    <property type="entry name" value="His_deacetylse_dom_sf"/>
</dbReference>
<proteinExistence type="predicted"/>
<keyword evidence="2" id="KW-1185">Reference proteome</keyword>
<protein>
    <recommendedName>
        <fullName evidence="3">Histone deacetylase</fullName>
    </recommendedName>
</protein>
<comment type="caution">
    <text evidence="1">The sequence shown here is derived from an EMBL/GenBank/DDBJ whole genome shotgun (WGS) entry which is preliminary data.</text>
</comment>
<dbReference type="GO" id="GO:0005634">
    <property type="term" value="C:nucleus"/>
    <property type="evidence" value="ECO:0007669"/>
    <property type="project" value="TreeGrafter"/>
</dbReference>
<dbReference type="EMBL" id="WHUW01000117">
    <property type="protein sequence ID" value="KAF8423193.1"/>
    <property type="molecule type" value="Genomic_DNA"/>
</dbReference>